<accession>A0AB38G0L1</accession>
<reference evidence="2 5" key="2">
    <citation type="submission" date="2018-10" db="EMBL/GenBank/DDBJ databases">
        <title>Genomic Encyclopedia of Type Strains, Phase IV (KMG-IV): sequencing the most valuable type-strain genomes for metagenomic binning, comparative biology and taxonomic classification.</title>
        <authorList>
            <person name="Goeker M."/>
        </authorList>
    </citation>
    <scope>NUCLEOTIDE SEQUENCE [LARGE SCALE GENOMIC DNA]</scope>
    <source>
        <strain evidence="2 5">DSM 5079</strain>
    </source>
</reference>
<evidence type="ECO:0000313" key="5">
    <source>
        <dbReference type="Proteomes" id="UP000267341"/>
    </source>
</evidence>
<proteinExistence type="predicted"/>
<name>A0AB38G0L1_9ENTR</name>
<evidence type="ECO:0000313" key="4">
    <source>
        <dbReference type="Proteomes" id="UP000251313"/>
    </source>
</evidence>
<gene>
    <name evidence="2" type="ORF">C7387_0847</name>
    <name evidence="3" type="ORF">NCTC11967_04256</name>
</gene>
<keyword evidence="1" id="KW-0472">Membrane</keyword>
<dbReference type="EMBL" id="RBIZ01000003">
    <property type="protein sequence ID" value="RKR64164.1"/>
    <property type="molecule type" value="Genomic_DNA"/>
</dbReference>
<organism evidence="3 4">
    <name type="scientific">Yokenella regensburgei</name>
    <dbReference type="NCBI Taxonomy" id="158877"/>
    <lineage>
        <taxon>Bacteria</taxon>
        <taxon>Pseudomonadati</taxon>
        <taxon>Pseudomonadota</taxon>
        <taxon>Gammaproteobacteria</taxon>
        <taxon>Enterobacterales</taxon>
        <taxon>Enterobacteriaceae</taxon>
        <taxon>Yokenella</taxon>
    </lineage>
</organism>
<sequence length="30" mass="3516">MQNPNDPLMSVIFLIVGMLVFFFGMWQIVQ</sequence>
<feature type="transmembrane region" description="Helical" evidence="1">
    <location>
        <begin position="7"/>
        <end position="29"/>
    </location>
</feature>
<dbReference type="AlphaFoldDB" id="A0AB38G0L1"/>
<dbReference type="EMBL" id="UAVL01000020">
    <property type="protein sequence ID" value="SQA65228.1"/>
    <property type="molecule type" value="Genomic_DNA"/>
</dbReference>
<dbReference type="Proteomes" id="UP000251313">
    <property type="component" value="Unassembled WGS sequence"/>
</dbReference>
<keyword evidence="1" id="KW-0812">Transmembrane</keyword>
<keyword evidence="5" id="KW-1185">Reference proteome</keyword>
<dbReference type="Proteomes" id="UP000267341">
    <property type="component" value="Unassembled WGS sequence"/>
</dbReference>
<keyword evidence="1" id="KW-1133">Transmembrane helix</keyword>
<protein>
    <recommendedName>
        <fullName evidence="6">Protein MgtR</fullName>
    </recommendedName>
</protein>
<evidence type="ECO:0000256" key="1">
    <source>
        <dbReference type="SAM" id="Phobius"/>
    </source>
</evidence>
<reference evidence="3 4" key="1">
    <citation type="submission" date="2018-06" db="EMBL/GenBank/DDBJ databases">
        <authorList>
            <consortium name="Pathogen Informatics"/>
            <person name="Doyle S."/>
        </authorList>
    </citation>
    <scope>NUCLEOTIDE SEQUENCE [LARGE SCALE GENOMIC DNA]</scope>
    <source>
        <strain evidence="3 4">NCTC11967</strain>
    </source>
</reference>
<evidence type="ECO:0008006" key="6">
    <source>
        <dbReference type="Google" id="ProtNLM"/>
    </source>
</evidence>
<comment type="caution">
    <text evidence="3">The sequence shown here is derived from an EMBL/GenBank/DDBJ whole genome shotgun (WGS) entry which is preliminary data.</text>
</comment>
<evidence type="ECO:0000313" key="2">
    <source>
        <dbReference type="EMBL" id="RKR64164.1"/>
    </source>
</evidence>
<evidence type="ECO:0000313" key="3">
    <source>
        <dbReference type="EMBL" id="SQA65228.1"/>
    </source>
</evidence>